<sequence>MALDWIRASMIIDRFERMANLNVRDLRGHYHRIVSAETSEDHALAASEKHSAKRIIDQLVAGLQQILALRSQISAEDQEQFDMKIEPVRLQIQSVVNSLDAILKEAPKPVQPSGVLDYESLYENELHGNSLQQAQKQKEAQEMRLVMEQKKMEAEAHMDLQKDVQDLNFIMEDLARLVHQQHDMVDSIEAHVEKSQQQVQAGQQQLKKAVAAKSAKYPLIAAAFGGVALGGPVGVAAGSAIAGVCAAVGGAVAGLYGGRAIKRHHQNEANPSPSS</sequence>
<dbReference type="OrthoDB" id="75754at2759"/>
<keyword evidence="1" id="KW-1133">Transmembrane helix</keyword>
<protein>
    <recommendedName>
        <fullName evidence="2">t-SNARE coiled-coil homology domain-containing protein</fullName>
    </recommendedName>
</protein>
<proteinExistence type="predicted"/>
<reference evidence="3 4" key="2">
    <citation type="journal article" date="2019" name="G3 (Bethesda)">
        <title>Hybrid Assembly of the Genome of the Entomopathogenic Nematode Steinernema carpocapsae Identifies the X-Chromosome.</title>
        <authorList>
            <person name="Serra L."/>
            <person name="Macchietto M."/>
            <person name="Macias-Munoz A."/>
            <person name="McGill C.J."/>
            <person name="Rodriguez I.M."/>
            <person name="Rodriguez B."/>
            <person name="Murad R."/>
            <person name="Mortazavi A."/>
        </authorList>
    </citation>
    <scope>NUCLEOTIDE SEQUENCE [LARGE SCALE GENOMIC DNA]</scope>
    <source>
        <strain evidence="3 4">ALL</strain>
    </source>
</reference>
<dbReference type="EMBL" id="AZBU02000009">
    <property type="protein sequence ID" value="TKR64151.1"/>
    <property type="molecule type" value="Genomic_DNA"/>
</dbReference>
<feature type="domain" description="T-SNARE coiled-coil homology" evidence="2">
    <location>
        <begin position="160"/>
        <end position="209"/>
    </location>
</feature>
<evidence type="ECO:0000313" key="3">
    <source>
        <dbReference type="EMBL" id="TKR64151.1"/>
    </source>
</evidence>
<evidence type="ECO:0000313" key="4">
    <source>
        <dbReference type="Proteomes" id="UP000298663"/>
    </source>
</evidence>
<dbReference type="Pfam" id="PF26585">
    <property type="entry name" value="STX17_N"/>
    <property type="match status" value="1"/>
</dbReference>
<organism evidence="3 4">
    <name type="scientific">Steinernema carpocapsae</name>
    <name type="common">Entomopathogenic nematode</name>
    <dbReference type="NCBI Taxonomy" id="34508"/>
    <lineage>
        <taxon>Eukaryota</taxon>
        <taxon>Metazoa</taxon>
        <taxon>Ecdysozoa</taxon>
        <taxon>Nematoda</taxon>
        <taxon>Chromadorea</taxon>
        <taxon>Rhabditida</taxon>
        <taxon>Tylenchina</taxon>
        <taxon>Panagrolaimomorpha</taxon>
        <taxon>Strongyloidoidea</taxon>
        <taxon>Steinernematidae</taxon>
        <taxon>Steinernema</taxon>
    </lineage>
</organism>
<dbReference type="PANTHER" id="PTHR19957">
    <property type="entry name" value="SYNTAXIN"/>
    <property type="match status" value="1"/>
</dbReference>
<gene>
    <name evidence="3" type="ORF">L596_024733</name>
</gene>
<dbReference type="InterPro" id="IPR045242">
    <property type="entry name" value="Syntaxin"/>
</dbReference>
<dbReference type="Gene3D" id="1.20.5.110">
    <property type="match status" value="1"/>
</dbReference>
<dbReference type="STRING" id="34508.A0A4U5M5L2"/>
<dbReference type="Proteomes" id="UP000298663">
    <property type="component" value="Unassembled WGS sequence"/>
</dbReference>
<keyword evidence="1" id="KW-0472">Membrane</keyword>
<reference evidence="3 4" key="1">
    <citation type="journal article" date="2015" name="Genome Biol.">
        <title>Comparative genomics of Steinernema reveals deeply conserved gene regulatory networks.</title>
        <authorList>
            <person name="Dillman A.R."/>
            <person name="Macchietto M."/>
            <person name="Porter C.F."/>
            <person name="Rogers A."/>
            <person name="Williams B."/>
            <person name="Antoshechkin I."/>
            <person name="Lee M.M."/>
            <person name="Goodwin Z."/>
            <person name="Lu X."/>
            <person name="Lewis E.E."/>
            <person name="Goodrich-Blair H."/>
            <person name="Stock S.P."/>
            <person name="Adams B.J."/>
            <person name="Sternberg P.W."/>
            <person name="Mortazavi A."/>
        </authorList>
    </citation>
    <scope>NUCLEOTIDE SEQUENCE [LARGE SCALE GENOMIC DNA]</scope>
    <source>
        <strain evidence="3 4">ALL</strain>
    </source>
</reference>
<dbReference type="PROSITE" id="PS50192">
    <property type="entry name" value="T_SNARE"/>
    <property type="match status" value="1"/>
</dbReference>
<evidence type="ECO:0000256" key="1">
    <source>
        <dbReference type="SAM" id="Phobius"/>
    </source>
</evidence>
<dbReference type="GO" id="GO:0048278">
    <property type="term" value="P:vesicle docking"/>
    <property type="evidence" value="ECO:0007669"/>
    <property type="project" value="TreeGrafter"/>
</dbReference>
<dbReference type="GO" id="GO:0005484">
    <property type="term" value="F:SNAP receptor activity"/>
    <property type="evidence" value="ECO:0007669"/>
    <property type="project" value="TreeGrafter"/>
</dbReference>
<dbReference type="GO" id="GO:0006886">
    <property type="term" value="P:intracellular protein transport"/>
    <property type="evidence" value="ECO:0007669"/>
    <property type="project" value="TreeGrafter"/>
</dbReference>
<keyword evidence="1" id="KW-0812">Transmembrane</keyword>
<dbReference type="SUPFAM" id="SSF58038">
    <property type="entry name" value="SNARE fusion complex"/>
    <property type="match status" value="1"/>
</dbReference>
<dbReference type="Pfam" id="PF05739">
    <property type="entry name" value="SNARE"/>
    <property type="match status" value="1"/>
</dbReference>
<feature type="transmembrane region" description="Helical" evidence="1">
    <location>
        <begin position="240"/>
        <end position="258"/>
    </location>
</feature>
<dbReference type="AlphaFoldDB" id="A0A4U5M5L2"/>
<dbReference type="InterPro" id="IPR000727">
    <property type="entry name" value="T_SNARE_dom"/>
</dbReference>
<comment type="caution">
    <text evidence="3">The sequence shown here is derived from an EMBL/GenBank/DDBJ whole genome shotgun (WGS) entry which is preliminary data.</text>
</comment>
<dbReference type="InterPro" id="IPR059001">
    <property type="entry name" value="STX17_N"/>
</dbReference>
<evidence type="ECO:0000259" key="2">
    <source>
        <dbReference type="PROSITE" id="PS50192"/>
    </source>
</evidence>
<accession>A0A4U5M5L2</accession>
<dbReference type="GO" id="GO:0012505">
    <property type="term" value="C:endomembrane system"/>
    <property type="evidence" value="ECO:0007669"/>
    <property type="project" value="TreeGrafter"/>
</dbReference>
<dbReference type="GO" id="GO:0000149">
    <property type="term" value="F:SNARE binding"/>
    <property type="evidence" value="ECO:0007669"/>
    <property type="project" value="TreeGrafter"/>
</dbReference>
<dbReference type="GO" id="GO:0006906">
    <property type="term" value="P:vesicle fusion"/>
    <property type="evidence" value="ECO:0007669"/>
    <property type="project" value="TreeGrafter"/>
</dbReference>
<dbReference type="GO" id="GO:0031201">
    <property type="term" value="C:SNARE complex"/>
    <property type="evidence" value="ECO:0007669"/>
    <property type="project" value="TreeGrafter"/>
</dbReference>
<keyword evidence="4" id="KW-1185">Reference proteome</keyword>
<name>A0A4U5M5L2_STECR</name>
<dbReference type="SMART" id="SM00397">
    <property type="entry name" value="t_SNARE"/>
    <property type="match status" value="1"/>
</dbReference>